<dbReference type="SMART" id="SM00612">
    <property type="entry name" value="Kelch"/>
    <property type="match status" value="2"/>
</dbReference>
<accession>A0ABP0VN53</accession>
<keyword evidence="6" id="KW-1185">Reference proteome</keyword>
<dbReference type="PANTHER" id="PTHR47435:SF4">
    <property type="entry name" value="KELCH REPEAT PROTEIN (AFU_ORTHOLOGUE AFUA_5G12780)"/>
    <property type="match status" value="1"/>
</dbReference>
<keyword evidence="4" id="KW-0408">Iron</keyword>
<protein>
    <recommendedName>
        <fullName evidence="7">Nitrile-specifier protein 5</fullName>
    </recommendedName>
</protein>
<reference evidence="5 6" key="1">
    <citation type="submission" date="2024-02" db="EMBL/GenBank/DDBJ databases">
        <authorList>
            <consortium name="ELIXIR-Norway"/>
            <consortium name="Elixir Norway"/>
        </authorList>
    </citation>
    <scope>NUCLEOTIDE SEQUENCE [LARGE SCALE GENOMIC DNA]</scope>
</reference>
<dbReference type="PANTHER" id="PTHR47435">
    <property type="entry name" value="KELCH REPEAT PROTEIN (AFU_ORTHOLOGUE AFUA_5G12780)"/>
    <property type="match status" value="1"/>
</dbReference>
<evidence type="ECO:0008006" key="7">
    <source>
        <dbReference type="Google" id="ProtNLM"/>
    </source>
</evidence>
<dbReference type="Pfam" id="PF24681">
    <property type="entry name" value="Kelch_KLHDC2_KLHL20_DRC7"/>
    <property type="match status" value="1"/>
</dbReference>
<dbReference type="Gene3D" id="2.120.10.80">
    <property type="entry name" value="Kelch-type beta propeller"/>
    <property type="match status" value="2"/>
</dbReference>
<gene>
    <name evidence="5" type="ORF">CSSPJE1EN1_LOCUS1352</name>
</gene>
<dbReference type="SUPFAM" id="SSF117281">
    <property type="entry name" value="Kelch motif"/>
    <property type="match status" value="1"/>
</dbReference>
<evidence type="ECO:0000256" key="1">
    <source>
        <dbReference type="ARBA" id="ARBA00001954"/>
    </source>
</evidence>
<evidence type="ECO:0000313" key="5">
    <source>
        <dbReference type="EMBL" id="CAK9255874.1"/>
    </source>
</evidence>
<evidence type="ECO:0000256" key="2">
    <source>
        <dbReference type="ARBA" id="ARBA00022441"/>
    </source>
</evidence>
<keyword evidence="2" id="KW-0880">Kelch repeat</keyword>
<evidence type="ECO:0000256" key="3">
    <source>
        <dbReference type="ARBA" id="ARBA00022737"/>
    </source>
</evidence>
<keyword evidence="3" id="KW-0677">Repeat</keyword>
<proteinExistence type="predicted"/>
<dbReference type="InterPro" id="IPR006652">
    <property type="entry name" value="Kelch_1"/>
</dbReference>
<dbReference type="InterPro" id="IPR015915">
    <property type="entry name" value="Kelch-typ_b-propeller"/>
</dbReference>
<name>A0ABP0VN53_9BRYO</name>
<dbReference type="Proteomes" id="UP001497444">
    <property type="component" value="Chromosome 1"/>
</dbReference>
<evidence type="ECO:0000256" key="4">
    <source>
        <dbReference type="ARBA" id="ARBA00023004"/>
    </source>
</evidence>
<dbReference type="EMBL" id="OZ020096">
    <property type="protein sequence ID" value="CAK9255874.1"/>
    <property type="molecule type" value="Genomic_DNA"/>
</dbReference>
<evidence type="ECO:0000313" key="6">
    <source>
        <dbReference type="Proteomes" id="UP001497444"/>
    </source>
</evidence>
<comment type="cofactor">
    <cofactor evidence="1">
        <name>Fe(2+)</name>
        <dbReference type="ChEBI" id="CHEBI:29033"/>
    </cofactor>
</comment>
<sequence length="342" mass="37326">MKLTRLNWQDLVELINTNETTKLEHTIDVTQPAGAPKARSSHAVAVVGDKAFVFGGEFEPRVPIDNLVHVFDLVSQTWSILDCKGDVPSPRVGVAMVTVDKVIYVFAGRDKEHEELNEFYSLDIETGVWKLLSSGTKSPPNRFYHALAADDKGKRVYTFGGCGKDGRLNDLWSFDISSGEWVKLPSPSPGSKLVPRGGPGLVVLNNSVWVIFGFCGHELRDIHRFDLEGQTWEEVECTGEIPTGRSVFGTATIGSKIVLYGGEVDPSDQGHMGAGAFSSEVFTFDTDNLAWSRLEVQAEGGKSPGARGWYAAASFGDSMLVYGGNSDSNDRLDDMFLLSLPE</sequence>
<organism evidence="5 6">
    <name type="scientific">Sphagnum jensenii</name>
    <dbReference type="NCBI Taxonomy" id="128206"/>
    <lineage>
        <taxon>Eukaryota</taxon>
        <taxon>Viridiplantae</taxon>
        <taxon>Streptophyta</taxon>
        <taxon>Embryophyta</taxon>
        <taxon>Bryophyta</taxon>
        <taxon>Sphagnophytina</taxon>
        <taxon>Sphagnopsida</taxon>
        <taxon>Sphagnales</taxon>
        <taxon>Sphagnaceae</taxon>
        <taxon>Sphagnum</taxon>
    </lineage>
</organism>